<reference evidence="2 3" key="1">
    <citation type="journal article" date="2019" name="Int. J. Syst. Evol. Microbiol.">
        <title>The Global Catalogue of Microorganisms (GCM) 10K type strain sequencing project: providing services to taxonomists for standard genome sequencing and annotation.</title>
        <authorList>
            <consortium name="The Broad Institute Genomics Platform"/>
            <consortium name="The Broad Institute Genome Sequencing Center for Infectious Disease"/>
            <person name="Wu L."/>
            <person name="Ma J."/>
        </authorList>
    </citation>
    <scope>NUCLEOTIDE SEQUENCE [LARGE SCALE GENOMIC DNA]</scope>
    <source>
        <strain evidence="2 3">JCM 7356</strain>
    </source>
</reference>
<dbReference type="RefSeq" id="WP_344639723.1">
    <property type="nucleotide sequence ID" value="NZ_BAAATR010000034.1"/>
</dbReference>
<evidence type="ECO:0008006" key="4">
    <source>
        <dbReference type="Google" id="ProtNLM"/>
    </source>
</evidence>
<gene>
    <name evidence="2" type="ORF">GCM10010430_60730</name>
</gene>
<sequence>MPKPKSLVSGGDSTFRRRLLIGLGVLLVVGLLAGLLARLAGGGHTDHPAPSPSSSVLSTPSATASARPSATATATEAGTTVARPPHTTSPTDFAAAFVQTLWTYDSRKVTQQDFVSGLRLWLTPESQYADGDSVAGQVPDPVLWSRLRDSGQTSTASNIAAHVPDAYTKAIEQNPGTFTQAYIYAVTVTAKVNVDWDGGGQGAEDRAITLAVQCRPGSDCALASVASTVYP</sequence>
<proteinExistence type="predicted"/>
<protein>
    <recommendedName>
        <fullName evidence="4">Secreted protein</fullName>
    </recommendedName>
</protein>
<evidence type="ECO:0000256" key="1">
    <source>
        <dbReference type="SAM" id="MobiDB-lite"/>
    </source>
</evidence>
<evidence type="ECO:0000313" key="3">
    <source>
        <dbReference type="Proteomes" id="UP001500305"/>
    </source>
</evidence>
<keyword evidence="3" id="KW-1185">Reference proteome</keyword>
<dbReference type="Proteomes" id="UP001500305">
    <property type="component" value="Unassembled WGS sequence"/>
</dbReference>
<dbReference type="EMBL" id="BAAATR010000034">
    <property type="protein sequence ID" value="GAA2267378.1"/>
    <property type="molecule type" value="Genomic_DNA"/>
</dbReference>
<name>A0ABN3EQU9_9ACTN</name>
<evidence type="ECO:0000313" key="2">
    <source>
        <dbReference type="EMBL" id="GAA2267378.1"/>
    </source>
</evidence>
<organism evidence="2 3">
    <name type="scientific">Kitasatospora cystarginea</name>
    <dbReference type="NCBI Taxonomy" id="58350"/>
    <lineage>
        <taxon>Bacteria</taxon>
        <taxon>Bacillati</taxon>
        <taxon>Actinomycetota</taxon>
        <taxon>Actinomycetes</taxon>
        <taxon>Kitasatosporales</taxon>
        <taxon>Streptomycetaceae</taxon>
        <taxon>Kitasatospora</taxon>
    </lineage>
</organism>
<feature type="region of interest" description="Disordered" evidence="1">
    <location>
        <begin position="43"/>
        <end position="89"/>
    </location>
</feature>
<comment type="caution">
    <text evidence="2">The sequence shown here is derived from an EMBL/GenBank/DDBJ whole genome shotgun (WGS) entry which is preliminary data.</text>
</comment>
<feature type="compositionally biased region" description="Low complexity" evidence="1">
    <location>
        <begin position="52"/>
        <end position="82"/>
    </location>
</feature>
<accession>A0ABN3EQU9</accession>